<dbReference type="InterPro" id="IPR041898">
    <property type="entry name" value="MAGE_WH1"/>
</dbReference>
<proteinExistence type="predicted"/>
<dbReference type="PANTHER" id="PTHR11736:SF14">
    <property type="entry name" value="NSE3 HOMOLOG, SMC5-SMC6 COMPLEX COMPONENT"/>
    <property type="match status" value="1"/>
</dbReference>
<dbReference type="InterPro" id="IPR002190">
    <property type="entry name" value="MHD_dom"/>
</dbReference>
<evidence type="ECO:0000313" key="2">
    <source>
        <dbReference type="EMBL" id="KAH3669104.1"/>
    </source>
</evidence>
<sequence length="313" mass="35918">MSDEEYVGGNFSQIQIRDNLFDQIVKKVVRSILALNSNNTVITRANLQKLAWEEVSLARVNFSKVLAEADYILKDVYGFELYQLPKKEMIDPNTGKKKESSTQGWILINGITDPHLKFALESQWDVQSLRLFQSELGDQNEDYRNNKLKYPTLGSDEQLVLNGFAIVVMSIIIIEGNHILEHELMRYLSEYLGISVTRPLDVLNLLPVKALELLDKYEYVVRNVTKGEVNHDENVEYSIGRRGKVEFNRDAFIQLMRIIYDENPTDETSSEDAIEREKEFLKMISATLVYTFGPEEIDQELVNADAPTTQPNS</sequence>
<organism evidence="2 3">
    <name type="scientific">Wickerhamomyces mucosus</name>
    <dbReference type="NCBI Taxonomy" id="1378264"/>
    <lineage>
        <taxon>Eukaryota</taxon>
        <taxon>Fungi</taxon>
        <taxon>Dikarya</taxon>
        <taxon>Ascomycota</taxon>
        <taxon>Saccharomycotina</taxon>
        <taxon>Saccharomycetes</taxon>
        <taxon>Phaffomycetales</taxon>
        <taxon>Wickerhamomycetaceae</taxon>
        <taxon>Wickerhamomyces</taxon>
    </lineage>
</organism>
<dbReference type="InterPro" id="IPR037445">
    <property type="entry name" value="MAGE"/>
</dbReference>
<dbReference type="Gene3D" id="1.10.10.1210">
    <property type="entry name" value="MAGE homology domain, winged helix WH2 motif"/>
    <property type="match status" value="1"/>
</dbReference>
<dbReference type="PANTHER" id="PTHR11736">
    <property type="entry name" value="MELANOMA-ASSOCIATED ANTIGEN MAGE ANTIGEN"/>
    <property type="match status" value="1"/>
</dbReference>
<accession>A0A9P8PD64</accession>
<dbReference type="OrthoDB" id="205198at2759"/>
<evidence type="ECO:0000313" key="3">
    <source>
        <dbReference type="Proteomes" id="UP000769528"/>
    </source>
</evidence>
<dbReference type="Proteomes" id="UP000769528">
    <property type="component" value="Unassembled WGS sequence"/>
</dbReference>
<evidence type="ECO:0000259" key="1">
    <source>
        <dbReference type="SMART" id="SM01373"/>
    </source>
</evidence>
<dbReference type="Pfam" id="PF01454">
    <property type="entry name" value="MAGE"/>
    <property type="match status" value="1"/>
</dbReference>
<dbReference type="GO" id="GO:0006281">
    <property type="term" value="P:DNA repair"/>
    <property type="evidence" value="ECO:0007669"/>
    <property type="project" value="TreeGrafter"/>
</dbReference>
<keyword evidence="3" id="KW-1185">Reference proteome</keyword>
<dbReference type="SMART" id="SM01373">
    <property type="entry name" value="MAGE"/>
    <property type="match status" value="1"/>
</dbReference>
<comment type="caution">
    <text evidence="2">The sequence shown here is derived from an EMBL/GenBank/DDBJ whole genome shotgun (WGS) entry which is preliminary data.</text>
</comment>
<dbReference type="GO" id="GO:0005634">
    <property type="term" value="C:nucleus"/>
    <property type="evidence" value="ECO:0007669"/>
    <property type="project" value="TreeGrafter"/>
</dbReference>
<dbReference type="AlphaFoldDB" id="A0A9P8PD64"/>
<dbReference type="InterPro" id="IPR041899">
    <property type="entry name" value="MAGE_WH2"/>
</dbReference>
<feature type="domain" description="MAGE" evidence="1">
    <location>
        <begin position="28"/>
        <end position="252"/>
    </location>
</feature>
<dbReference type="Gene3D" id="1.10.10.1200">
    <property type="entry name" value="MAGE homology domain, winged helix WH1 motif"/>
    <property type="match status" value="1"/>
</dbReference>
<name>A0A9P8PD64_9ASCO</name>
<gene>
    <name evidence="2" type="ORF">WICMUC_005068</name>
</gene>
<reference evidence="2" key="1">
    <citation type="journal article" date="2021" name="Open Biol.">
        <title>Shared evolutionary footprints suggest mitochondrial oxidative damage underlies multiple complex I losses in fungi.</title>
        <authorList>
            <person name="Schikora-Tamarit M.A."/>
            <person name="Marcet-Houben M."/>
            <person name="Nosek J."/>
            <person name="Gabaldon T."/>
        </authorList>
    </citation>
    <scope>NUCLEOTIDE SEQUENCE</scope>
    <source>
        <strain evidence="2">CBS6341</strain>
    </source>
</reference>
<dbReference type="EMBL" id="JAEUBF010001347">
    <property type="protein sequence ID" value="KAH3669104.1"/>
    <property type="molecule type" value="Genomic_DNA"/>
</dbReference>
<reference evidence="2" key="2">
    <citation type="submission" date="2021-01" db="EMBL/GenBank/DDBJ databases">
        <authorList>
            <person name="Schikora-Tamarit M.A."/>
        </authorList>
    </citation>
    <scope>NUCLEOTIDE SEQUENCE</scope>
    <source>
        <strain evidence="2">CBS6341</strain>
    </source>
</reference>
<protein>
    <recommendedName>
        <fullName evidence="1">MAGE domain-containing protein</fullName>
    </recommendedName>
</protein>